<accession>A0A7X4YJL6</accession>
<reference evidence="3 4" key="1">
    <citation type="submission" date="2020-01" db="EMBL/GenBank/DDBJ databases">
        <title>The draft genome sequence of Corallococcus exiguus DSM 14696.</title>
        <authorList>
            <person name="Zhang X."/>
            <person name="Zhu H."/>
        </authorList>
    </citation>
    <scope>NUCLEOTIDE SEQUENCE [LARGE SCALE GENOMIC DNA]</scope>
    <source>
        <strain evidence="3 4">DSM 14696</strain>
    </source>
</reference>
<name>A0A7X4YJL6_9BACT</name>
<dbReference type="InterPro" id="IPR000073">
    <property type="entry name" value="AB_hydrolase_1"/>
</dbReference>
<dbReference type="GO" id="GO:0016020">
    <property type="term" value="C:membrane"/>
    <property type="evidence" value="ECO:0007669"/>
    <property type="project" value="TreeGrafter"/>
</dbReference>
<sequence length="253" mass="26803">MKGTAGEVFVDDGGTGQGTPVVFVHSACGDTRQWAAQLQLVRKQRRAVALDLRGHGQSTLTSDADFTVEDFSQDVATVVDGLGLSRVVLVGHSLGGAVCVAYAAAHPERVAGLFLLDPASDGREVPKEAAEGMMAALDTDGWTQVIEQYWGTLLEPSTPQVREQVLGQLRRTQRGAVKAAMGSLLKFDPVTALKRYPGPALSVITPLNQTPGAYHVLVPSLPSKLVTGTGHWVQLDAPEQVNTLLDGFLATVP</sequence>
<dbReference type="PANTHER" id="PTHR43798">
    <property type="entry name" value="MONOACYLGLYCEROL LIPASE"/>
    <property type="match status" value="1"/>
</dbReference>
<dbReference type="GO" id="GO:0016787">
    <property type="term" value="F:hydrolase activity"/>
    <property type="evidence" value="ECO:0007669"/>
    <property type="project" value="UniProtKB-KW"/>
</dbReference>
<dbReference type="AlphaFoldDB" id="A0A7X4YJL6"/>
<evidence type="ECO:0000313" key="4">
    <source>
        <dbReference type="Proteomes" id="UP000537825"/>
    </source>
</evidence>
<dbReference type="Proteomes" id="UP000537825">
    <property type="component" value="Unassembled WGS sequence"/>
</dbReference>
<protein>
    <submittedName>
        <fullName evidence="3">Alpha/beta fold hydrolase</fullName>
    </submittedName>
</protein>
<dbReference type="PANTHER" id="PTHR43798:SF31">
    <property type="entry name" value="AB HYDROLASE SUPERFAMILY PROTEIN YCLE"/>
    <property type="match status" value="1"/>
</dbReference>
<feature type="domain" description="AB hydrolase-1" evidence="2">
    <location>
        <begin position="20"/>
        <end position="132"/>
    </location>
</feature>
<dbReference type="EMBL" id="JAAAPK010000014">
    <property type="protein sequence ID" value="NBC45597.1"/>
    <property type="molecule type" value="Genomic_DNA"/>
</dbReference>
<proteinExistence type="predicted"/>
<keyword evidence="1 3" id="KW-0378">Hydrolase</keyword>
<dbReference type="SUPFAM" id="SSF53474">
    <property type="entry name" value="alpha/beta-Hydrolases"/>
    <property type="match status" value="1"/>
</dbReference>
<dbReference type="InterPro" id="IPR050266">
    <property type="entry name" value="AB_hydrolase_sf"/>
</dbReference>
<organism evidence="3 4">
    <name type="scientific">Corallococcus exiguus</name>
    <dbReference type="NCBI Taxonomy" id="83462"/>
    <lineage>
        <taxon>Bacteria</taxon>
        <taxon>Pseudomonadati</taxon>
        <taxon>Myxococcota</taxon>
        <taxon>Myxococcia</taxon>
        <taxon>Myxococcales</taxon>
        <taxon>Cystobacterineae</taxon>
        <taxon>Myxococcaceae</taxon>
        <taxon>Corallococcus</taxon>
    </lineage>
</organism>
<evidence type="ECO:0000259" key="2">
    <source>
        <dbReference type="Pfam" id="PF00561"/>
    </source>
</evidence>
<evidence type="ECO:0000313" key="3">
    <source>
        <dbReference type="EMBL" id="NBC45597.1"/>
    </source>
</evidence>
<dbReference type="RefSeq" id="WP_139922352.1">
    <property type="nucleotide sequence ID" value="NZ_CBCSLE010000245.1"/>
</dbReference>
<dbReference type="Pfam" id="PF00561">
    <property type="entry name" value="Abhydrolase_1"/>
    <property type="match status" value="1"/>
</dbReference>
<dbReference type="InterPro" id="IPR029058">
    <property type="entry name" value="AB_hydrolase_fold"/>
</dbReference>
<gene>
    <name evidence="3" type="ORF">GTZ93_37970</name>
</gene>
<keyword evidence="4" id="KW-1185">Reference proteome</keyword>
<comment type="caution">
    <text evidence="3">The sequence shown here is derived from an EMBL/GenBank/DDBJ whole genome shotgun (WGS) entry which is preliminary data.</text>
</comment>
<evidence type="ECO:0000256" key="1">
    <source>
        <dbReference type="ARBA" id="ARBA00022801"/>
    </source>
</evidence>
<dbReference type="PRINTS" id="PR00111">
    <property type="entry name" value="ABHYDROLASE"/>
</dbReference>
<dbReference type="Gene3D" id="3.40.50.1820">
    <property type="entry name" value="alpha/beta hydrolase"/>
    <property type="match status" value="1"/>
</dbReference>